<protein>
    <submittedName>
        <fullName evidence="4">Multidrug efflux system membrane fusion protein</fullName>
    </submittedName>
</protein>
<evidence type="ECO:0000259" key="3">
    <source>
        <dbReference type="Pfam" id="PF25963"/>
    </source>
</evidence>
<dbReference type="Gene3D" id="2.40.30.170">
    <property type="match status" value="1"/>
</dbReference>
<dbReference type="EMBL" id="SHKW01000003">
    <property type="protein sequence ID" value="RZU35281.1"/>
    <property type="molecule type" value="Genomic_DNA"/>
</dbReference>
<accession>A0A4Q7YFQ6</accession>
<evidence type="ECO:0000313" key="5">
    <source>
        <dbReference type="Proteomes" id="UP000292958"/>
    </source>
</evidence>
<dbReference type="PANTHER" id="PTHR30367">
    <property type="entry name" value="P-HYDROXYBENZOIC ACID EFFLUX PUMP SUBUNIT AAEA-RELATED"/>
    <property type="match status" value="1"/>
</dbReference>
<gene>
    <name evidence="4" type="ORF">BDD14_6049</name>
</gene>
<evidence type="ECO:0000259" key="2">
    <source>
        <dbReference type="Pfam" id="PF25917"/>
    </source>
</evidence>
<dbReference type="RefSeq" id="WP_130424574.1">
    <property type="nucleotide sequence ID" value="NZ_SHKW01000003.1"/>
</dbReference>
<comment type="caution">
    <text evidence="4">The sequence shown here is derived from an EMBL/GenBank/DDBJ whole genome shotgun (WGS) entry which is preliminary data.</text>
</comment>
<proteinExistence type="predicted"/>
<dbReference type="OrthoDB" id="107989at2"/>
<feature type="coiled-coil region" evidence="1">
    <location>
        <begin position="141"/>
        <end position="220"/>
    </location>
</feature>
<dbReference type="AlphaFoldDB" id="A0A4Q7YFQ6"/>
<feature type="domain" description="Multidrug resistance protein MdtA-like barrel-sandwich hybrid" evidence="2">
    <location>
        <begin position="53"/>
        <end position="300"/>
    </location>
</feature>
<dbReference type="SUPFAM" id="SSF111369">
    <property type="entry name" value="HlyD-like secretion proteins"/>
    <property type="match status" value="2"/>
</dbReference>
<dbReference type="PANTHER" id="PTHR30367:SF1">
    <property type="entry name" value="MULTIDRUG RESISTANCE PROTEIN MDTN"/>
    <property type="match status" value="1"/>
</dbReference>
<evidence type="ECO:0000256" key="1">
    <source>
        <dbReference type="SAM" id="Coils"/>
    </source>
</evidence>
<name>A0A4Q7YFQ6_9BACT</name>
<sequence length="405" mass="44743">MTLFDIAGPTHRSPERWASVGIILAALLLGTAVFWRAEHHPRTDDAEVFANLIGIAPQVEGPIVELKVHDNEFVRKGGLLYVVDPRPYQYALEKAESAQSSLEGQISDEQRRIAAQVSEVSVAHAGIDTAQADVGHWAAGIDQAQADVSNAERGVDKAKAEWQYASNNRHRLEPLLEKQFVTVDQVDRARSSEEAEAQSLKQAESQLLVAKAALKSAHAQYLRSVASLEESRAHHQQTLHSVLTLDPLVNQRGERAAAVKDARYNLDNCRIYAPFDAIVANLTIAEGQYAHVGTQVFTLIDARTWWALANFREGQLRHIRPGMHASVYLMSRPNERFNGVVDSIGYGVTADPDVVGRFGPGLPDVQRTLNWVHLAARYPVRVRVENPPVDIFRVGETAVVTLDGR</sequence>
<organism evidence="4 5">
    <name type="scientific">Edaphobacter modestus</name>
    <dbReference type="NCBI Taxonomy" id="388466"/>
    <lineage>
        <taxon>Bacteria</taxon>
        <taxon>Pseudomonadati</taxon>
        <taxon>Acidobacteriota</taxon>
        <taxon>Terriglobia</taxon>
        <taxon>Terriglobales</taxon>
        <taxon>Acidobacteriaceae</taxon>
        <taxon>Edaphobacter</taxon>
    </lineage>
</organism>
<dbReference type="Pfam" id="PF25963">
    <property type="entry name" value="Beta-barrel_AAEA"/>
    <property type="match status" value="1"/>
</dbReference>
<dbReference type="Gene3D" id="1.10.287.470">
    <property type="entry name" value="Helix hairpin bin"/>
    <property type="match status" value="1"/>
</dbReference>
<keyword evidence="5" id="KW-1185">Reference proteome</keyword>
<feature type="domain" description="p-hydroxybenzoic acid efflux pump subunit AaeA-like beta-barrel" evidence="3">
    <location>
        <begin position="306"/>
        <end position="401"/>
    </location>
</feature>
<dbReference type="InterPro" id="IPR058634">
    <property type="entry name" value="AaeA-lik-b-barrel"/>
</dbReference>
<dbReference type="Gene3D" id="2.40.50.100">
    <property type="match status" value="1"/>
</dbReference>
<dbReference type="Pfam" id="PF25917">
    <property type="entry name" value="BSH_RND"/>
    <property type="match status" value="1"/>
</dbReference>
<dbReference type="InterPro" id="IPR058625">
    <property type="entry name" value="MdtA-like_BSH"/>
</dbReference>
<keyword evidence="1" id="KW-0175">Coiled coil</keyword>
<dbReference type="Proteomes" id="UP000292958">
    <property type="component" value="Unassembled WGS sequence"/>
</dbReference>
<dbReference type="InterPro" id="IPR050393">
    <property type="entry name" value="MFP_Efflux_Pump"/>
</dbReference>
<reference evidence="4 5" key="1">
    <citation type="submission" date="2019-02" db="EMBL/GenBank/DDBJ databases">
        <title>Genomic Encyclopedia of Archaeal and Bacterial Type Strains, Phase II (KMG-II): from individual species to whole genera.</title>
        <authorList>
            <person name="Goeker M."/>
        </authorList>
    </citation>
    <scope>NUCLEOTIDE SEQUENCE [LARGE SCALE GENOMIC DNA]</scope>
    <source>
        <strain evidence="4 5">DSM 18101</strain>
    </source>
</reference>
<evidence type="ECO:0000313" key="4">
    <source>
        <dbReference type="EMBL" id="RZU35281.1"/>
    </source>
</evidence>